<feature type="signal peptide" evidence="3">
    <location>
        <begin position="1"/>
        <end position="28"/>
    </location>
</feature>
<dbReference type="EMBL" id="FUYA01000004">
    <property type="protein sequence ID" value="SKA71395.1"/>
    <property type="molecule type" value="Genomic_DNA"/>
</dbReference>
<dbReference type="GO" id="GO:0016852">
    <property type="term" value="F:sirohydrochlorin cobaltochelatase activity"/>
    <property type="evidence" value="ECO:0007669"/>
    <property type="project" value="InterPro"/>
</dbReference>
<feature type="active site" description="Proton acceptor" evidence="1">
    <location>
        <position position="183"/>
    </location>
</feature>
<feature type="binding site" evidence="2">
    <location>
        <position position="245"/>
    </location>
    <ligand>
        <name>Co(2+)</name>
        <dbReference type="ChEBI" id="CHEBI:48828"/>
    </ligand>
</feature>
<evidence type="ECO:0000313" key="5">
    <source>
        <dbReference type="Proteomes" id="UP000189733"/>
    </source>
</evidence>
<keyword evidence="2" id="KW-0170">Cobalt</keyword>
<dbReference type="Pfam" id="PF06180">
    <property type="entry name" value="CbiK"/>
    <property type="match status" value="1"/>
</dbReference>
<feature type="binding site" evidence="2">
    <location>
        <position position="213"/>
    </location>
    <ligand>
        <name>Co(2+)</name>
        <dbReference type="ChEBI" id="CHEBI:48828"/>
    </ligand>
</feature>
<dbReference type="RefSeq" id="WP_078684939.1">
    <property type="nucleotide sequence ID" value="NZ_FUYA01000004.1"/>
</dbReference>
<keyword evidence="3" id="KW-0732">Signal</keyword>
<proteinExistence type="predicted"/>
<name>A0A1T4W2V5_9BACT</name>
<accession>A0A1T4W2V5</accession>
<dbReference type="OrthoDB" id="9770331at2"/>
<keyword evidence="2" id="KW-0479">Metal-binding</keyword>
<evidence type="ECO:0000256" key="3">
    <source>
        <dbReference type="SAM" id="SignalP"/>
    </source>
</evidence>
<dbReference type="Proteomes" id="UP000189733">
    <property type="component" value="Unassembled WGS sequence"/>
</dbReference>
<gene>
    <name evidence="4" type="ORF">SAMN02745702_01469</name>
</gene>
<dbReference type="InterPro" id="IPR010388">
    <property type="entry name" value="Anaerobic_Co-chelatase"/>
</dbReference>
<dbReference type="Gene3D" id="3.40.50.1400">
    <property type="match status" value="2"/>
</dbReference>
<sequence length="298" mass="32428">MRFSPRRSARFVALSLFIVLCSFSLAFAGHGETNAQKKGILLVAFGTSIKEAQKSFDNMEKQVKKACPGIPVRWAFTSNIIRHKLDKQGQHTSSVPSALAGMLDEGFTDIAVQSLHTIPGEEFHLKVLDVVNRFRGGHGGFNSIVIGQPMMATPHDVEAVVDAIQTVIPKQRKADEAVVLMGHGTHHPGNIYYPGLQWYLSQKDANIIVGTVEGTPSLDYVVSELKKRGTKTVWLMPLMSVAGDHARNDMAGAEDDSWKSVLEANGIKVNAILKGTAEYDAFAALWVKHVKAAVAALN</sequence>
<dbReference type="GO" id="GO:0019251">
    <property type="term" value="P:anaerobic cobalamin biosynthetic process"/>
    <property type="evidence" value="ECO:0007669"/>
    <property type="project" value="InterPro"/>
</dbReference>
<dbReference type="SUPFAM" id="SSF53800">
    <property type="entry name" value="Chelatase"/>
    <property type="match status" value="1"/>
</dbReference>
<dbReference type="CDD" id="cd03412">
    <property type="entry name" value="CbiK_N"/>
    <property type="match status" value="1"/>
</dbReference>
<dbReference type="AlphaFoldDB" id="A0A1T4W2V5"/>
<dbReference type="CDD" id="cd03413">
    <property type="entry name" value="CbiK_C"/>
    <property type="match status" value="1"/>
</dbReference>
<organism evidence="4 5">
    <name type="scientific">Desulfobaculum bizertense DSM 18034</name>
    <dbReference type="NCBI Taxonomy" id="1121442"/>
    <lineage>
        <taxon>Bacteria</taxon>
        <taxon>Pseudomonadati</taxon>
        <taxon>Thermodesulfobacteriota</taxon>
        <taxon>Desulfovibrionia</taxon>
        <taxon>Desulfovibrionales</taxon>
        <taxon>Desulfovibrionaceae</taxon>
        <taxon>Desulfobaculum</taxon>
    </lineage>
</organism>
<dbReference type="GO" id="GO:0046872">
    <property type="term" value="F:metal ion binding"/>
    <property type="evidence" value="ECO:0007669"/>
    <property type="project" value="UniProtKB-KW"/>
</dbReference>
<evidence type="ECO:0000313" key="4">
    <source>
        <dbReference type="EMBL" id="SKA71395.1"/>
    </source>
</evidence>
<keyword evidence="5" id="KW-1185">Reference proteome</keyword>
<reference evidence="4 5" key="1">
    <citation type="submission" date="2017-02" db="EMBL/GenBank/DDBJ databases">
        <authorList>
            <person name="Peterson S.W."/>
        </authorList>
    </citation>
    <scope>NUCLEOTIDE SEQUENCE [LARGE SCALE GENOMIC DNA]</scope>
    <source>
        <strain evidence="4 5">DSM 18034</strain>
    </source>
</reference>
<evidence type="ECO:0000256" key="2">
    <source>
        <dbReference type="PIRSR" id="PIRSR033579-3"/>
    </source>
</evidence>
<protein>
    <submittedName>
        <fullName evidence="4">Sirohydrochlorin cobaltochelatase</fullName>
    </submittedName>
</protein>
<evidence type="ECO:0000256" key="1">
    <source>
        <dbReference type="PIRSR" id="PIRSR033579-1"/>
    </source>
</evidence>
<dbReference type="PIRSF" id="PIRSF033579">
    <property type="entry name" value="Anaer_Co_chel"/>
    <property type="match status" value="1"/>
</dbReference>
<feature type="binding site" evidence="2">
    <location>
        <position position="183"/>
    </location>
    <ligand>
        <name>Co(2+)</name>
        <dbReference type="ChEBI" id="CHEBI:48828"/>
    </ligand>
</feature>
<feature type="chain" id="PRO_5012549613" evidence="3">
    <location>
        <begin position="29"/>
        <end position="298"/>
    </location>
</feature>
<dbReference type="STRING" id="1121442.SAMN02745702_01469"/>